<dbReference type="Gene3D" id="3.40.50.1580">
    <property type="entry name" value="Nucleoside phosphorylase domain"/>
    <property type="match status" value="1"/>
</dbReference>
<sequence length="1312" mass="146957">ARDSDGIPWVPTPLAAESLSIRARGVERARLAVQDADLSQKHKRDLREVPTYDKFYFAIVCALQLEYNAVISSVDYQWPTTPFDPDDPNVYTLAKMGGHNVVIVRPLDVGPGQAQSITEALRRKFTKVALFLVVGICGAVPFFPVQPDPEQAVRRIIFGDVIISSSIAQYLYRGQARPDGFQMRNILNGSGWSMQPSPRARALAQALEGPNWLEIAKENMLGNLAQLQGNQHGVYMYPGAERDKLYEASYVHKHHKAHGCACAKDEYETYQAVWMINAETAFDLELGLRTIASEDLKIALNTQGSMQSETGDHTGLIGVVKAQLENERRTWLLILDGYNDTADYDITNYLPSTKATGHYLLERHSHLGTIIITTTDASLRLQLGENSMSVNNISVDEATRIFKHEIRPIPDAALIDNLVGEILAKLQLHPVAIKIAAGIIRKRLPTQHIHKALESLLGNLSKDTLSPRTEAEHILKGVWRPWEISLAKFRREEAKKPTGSLELLGLLSFLNGNGLSCKAAEAAWIATKTTPTSFCNKGLSCFMQGSQWEESSFHKAVEILTNARLVNVLATGDDVIVSMEPLLSLCAYNYFFVTLEDKKSAWIRAMATLATMAPTGFTDWDRASRRGLAPHVKSCLARSLGYEILWTAYDLNPATDIVLVLATVLFENGLAEIAQSLLSKLLDQLSGAHGKVDKIKALNVKMLLATTLHDMGERSQALTLRREVVEACQQQRSKAGLGGETEWRYLHAAGALAESLSLLPERRVEAANLLRDVHDMAALLSPPGKVSVALLRIKSRLAKVLHQLGAYRHAFDLRNEVVNILNGEPSMQSEQYKMEAMEELAHSLSKMGRLIETLKLREAIHEFRVATLPPKHPETSIASINLTISLESINSSSDPLSTWENVYYAEETLSKALGKHHVMTLRAKSNIARIYLARKDYDSAFEKLSEVRQIMASQGAKLVGKQMGYYDQDMLDCDRLHAELLLRRWTEADKRDALILWRQIAKRLTHQNAGTRQVSYAILRVARCYIKRNELDSAEAKVEEASRLPRDGFYDNTLDCKILRADILERRADACDLSDSSNSGSEDDQKQEIRPNGEYVPEDRNTHFRYVWSCQNEHCQHIAGKPYVMESCYCRLSRHRAGRMVCCCCHYYMRFGSLESDYSCSYETDSSSCSSADEGGYFSLEEVFRCYNRQCRKPRHTCVRDKGSQLQDIMPSKVGCFCRPSVSLPNAMLCCHCHKPMIAVSRHKRWSWGVASSSQIPDDWDSPSDLGTNCPSGSDEFLSVIDPNDLPEPTLSDDDHGDDKSQDSQRQFILPY</sequence>
<dbReference type="SUPFAM" id="SSF52540">
    <property type="entry name" value="P-loop containing nucleoside triphosphate hydrolases"/>
    <property type="match status" value="1"/>
</dbReference>
<dbReference type="InterPro" id="IPR035994">
    <property type="entry name" value="Nucleoside_phosphorylase_sf"/>
</dbReference>
<dbReference type="EMBL" id="CABFNP030001245">
    <property type="protein sequence ID" value="CAI6093060.1"/>
    <property type="molecule type" value="Genomic_DNA"/>
</dbReference>
<accession>A0AA35Q699</accession>
<dbReference type="InterPro" id="IPR027417">
    <property type="entry name" value="P-loop_NTPase"/>
</dbReference>
<evidence type="ECO:0000313" key="3">
    <source>
        <dbReference type="EMBL" id="CAI6093060.1"/>
    </source>
</evidence>
<dbReference type="PANTHER" id="PTHR46082">
    <property type="entry name" value="ATP/GTP-BINDING PROTEIN-RELATED"/>
    <property type="match status" value="1"/>
</dbReference>
<feature type="region of interest" description="Disordered" evidence="1">
    <location>
        <begin position="1072"/>
        <end position="1097"/>
    </location>
</feature>
<feature type="compositionally biased region" description="Basic and acidic residues" evidence="1">
    <location>
        <begin position="1293"/>
        <end position="1303"/>
    </location>
</feature>
<dbReference type="SUPFAM" id="SSF53167">
    <property type="entry name" value="Purine and uridine phosphorylases"/>
    <property type="match status" value="1"/>
</dbReference>
<feature type="region of interest" description="Disordered" evidence="1">
    <location>
        <begin position="1271"/>
        <end position="1312"/>
    </location>
</feature>
<dbReference type="InterPro" id="IPR011990">
    <property type="entry name" value="TPR-like_helical_dom_sf"/>
</dbReference>
<dbReference type="InterPro" id="IPR053137">
    <property type="entry name" value="NLR-like"/>
</dbReference>
<dbReference type="GO" id="GO:0003824">
    <property type="term" value="F:catalytic activity"/>
    <property type="evidence" value="ECO:0007669"/>
    <property type="project" value="InterPro"/>
</dbReference>
<dbReference type="Gene3D" id="1.25.40.10">
    <property type="entry name" value="Tetratricopeptide repeat domain"/>
    <property type="match status" value="1"/>
</dbReference>
<evidence type="ECO:0000256" key="2">
    <source>
        <dbReference type="SAM" id="Phobius"/>
    </source>
</evidence>
<proteinExistence type="predicted"/>
<dbReference type="Proteomes" id="UP001160390">
    <property type="component" value="Unassembled WGS sequence"/>
</dbReference>
<keyword evidence="2" id="KW-0812">Transmembrane</keyword>
<keyword evidence="2" id="KW-0472">Membrane</keyword>
<reference evidence="3" key="1">
    <citation type="submission" date="2023-01" db="EMBL/GenBank/DDBJ databases">
        <authorList>
            <person name="Piombo E."/>
        </authorList>
    </citation>
    <scope>NUCLEOTIDE SEQUENCE</scope>
</reference>
<evidence type="ECO:0000313" key="4">
    <source>
        <dbReference type="Proteomes" id="UP001160390"/>
    </source>
</evidence>
<name>A0AA35Q699_9HYPO</name>
<comment type="caution">
    <text evidence="3">The sequence shown here is derived from an EMBL/GenBank/DDBJ whole genome shotgun (WGS) entry which is preliminary data.</text>
</comment>
<keyword evidence="2" id="KW-1133">Transmembrane helix</keyword>
<evidence type="ECO:0000256" key="1">
    <source>
        <dbReference type="SAM" id="MobiDB-lite"/>
    </source>
</evidence>
<dbReference type="PANTHER" id="PTHR46082:SF6">
    <property type="entry name" value="AAA+ ATPASE DOMAIN-CONTAINING PROTEIN-RELATED"/>
    <property type="match status" value="1"/>
</dbReference>
<feature type="compositionally biased region" description="Basic and acidic residues" evidence="1">
    <location>
        <begin position="1083"/>
        <end position="1097"/>
    </location>
</feature>
<dbReference type="SUPFAM" id="SSF48452">
    <property type="entry name" value="TPR-like"/>
    <property type="match status" value="1"/>
</dbReference>
<dbReference type="GO" id="GO:0009116">
    <property type="term" value="P:nucleoside metabolic process"/>
    <property type="evidence" value="ECO:0007669"/>
    <property type="project" value="InterPro"/>
</dbReference>
<protein>
    <submittedName>
        <fullName evidence="3">Uncharacterized protein</fullName>
    </submittedName>
</protein>
<feature type="transmembrane region" description="Helical" evidence="2">
    <location>
        <begin position="128"/>
        <end position="145"/>
    </location>
</feature>
<keyword evidence="4" id="KW-1185">Reference proteome</keyword>
<gene>
    <name evidence="3" type="ORF">CCHLO57077_00000113</name>
</gene>
<feature type="non-terminal residue" evidence="3">
    <location>
        <position position="1"/>
    </location>
</feature>
<organism evidence="3 4">
    <name type="scientific">Clonostachys chloroleuca</name>
    <dbReference type="NCBI Taxonomy" id="1926264"/>
    <lineage>
        <taxon>Eukaryota</taxon>
        <taxon>Fungi</taxon>
        <taxon>Dikarya</taxon>
        <taxon>Ascomycota</taxon>
        <taxon>Pezizomycotina</taxon>
        <taxon>Sordariomycetes</taxon>
        <taxon>Hypocreomycetidae</taxon>
        <taxon>Hypocreales</taxon>
        <taxon>Bionectriaceae</taxon>
        <taxon>Clonostachys</taxon>
    </lineage>
</organism>